<dbReference type="Pfam" id="PF00472">
    <property type="entry name" value="RF-1"/>
    <property type="match status" value="1"/>
</dbReference>
<dbReference type="Gene3D" id="3.30.160.20">
    <property type="match status" value="1"/>
</dbReference>
<evidence type="ECO:0000313" key="5">
    <source>
        <dbReference type="Proteomes" id="UP001612915"/>
    </source>
</evidence>
<comment type="caution">
    <text evidence="4">The sequence shown here is derived from an EMBL/GenBank/DDBJ whole genome shotgun (WGS) entry which is preliminary data.</text>
</comment>
<organism evidence="4 5">
    <name type="scientific">Spongisporangium articulatum</name>
    <dbReference type="NCBI Taxonomy" id="3362603"/>
    <lineage>
        <taxon>Bacteria</taxon>
        <taxon>Bacillati</taxon>
        <taxon>Actinomycetota</taxon>
        <taxon>Actinomycetes</taxon>
        <taxon>Kineosporiales</taxon>
        <taxon>Kineosporiaceae</taxon>
        <taxon>Spongisporangium</taxon>
    </lineage>
</organism>
<name>A0ABW8AQF2_9ACTN</name>
<evidence type="ECO:0000259" key="3">
    <source>
        <dbReference type="Pfam" id="PF00472"/>
    </source>
</evidence>
<dbReference type="SUPFAM" id="SSF75620">
    <property type="entry name" value="Release factor"/>
    <property type="match status" value="1"/>
</dbReference>
<dbReference type="PANTHER" id="PTHR47814:SF1">
    <property type="entry name" value="PEPTIDYL-TRNA HYDROLASE ARFB"/>
    <property type="match status" value="1"/>
</dbReference>
<dbReference type="Proteomes" id="UP001612915">
    <property type="component" value="Unassembled WGS sequence"/>
</dbReference>
<comment type="similarity">
    <text evidence="1">Belongs to the prokaryotic/mitochondrial release factor family.</text>
</comment>
<dbReference type="PANTHER" id="PTHR47814">
    <property type="entry name" value="PEPTIDYL-TRNA HYDROLASE ARFB"/>
    <property type="match status" value="1"/>
</dbReference>
<gene>
    <name evidence="4" type="primary">arfB</name>
    <name evidence="4" type="ORF">ACIB24_15970</name>
</gene>
<dbReference type="RefSeq" id="WP_398282408.1">
    <property type="nucleotide sequence ID" value="NZ_JBITLV010000005.1"/>
</dbReference>
<sequence>MAGAIEVTNSLVIAPDELQWRFSRAGGPGGQGVNTTDSRVQLSWDVANSPALTDVQRERLSTRLGNRLVDGVLTVTAAEYRSQKRNREAASTRLAAAVREALAPPPRTRRPTRPTRGSVERRIAGKKQRSETKRLRRSTD</sequence>
<feature type="region of interest" description="Disordered" evidence="2">
    <location>
        <begin position="99"/>
        <end position="140"/>
    </location>
</feature>
<protein>
    <submittedName>
        <fullName evidence="4">Alternative ribosome rescue aminoacyl-tRNA hydrolase ArfB</fullName>
        <ecNumber evidence="4">3.1.1.29</ecNumber>
    </submittedName>
</protein>
<keyword evidence="4" id="KW-0378">Hydrolase</keyword>
<proteinExistence type="inferred from homology"/>
<accession>A0ABW8AQF2</accession>
<evidence type="ECO:0000313" key="4">
    <source>
        <dbReference type="EMBL" id="MFI7588567.1"/>
    </source>
</evidence>
<dbReference type="InterPro" id="IPR045853">
    <property type="entry name" value="Pep_chain_release_fac_I_sf"/>
</dbReference>
<evidence type="ECO:0000256" key="2">
    <source>
        <dbReference type="SAM" id="MobiDB-lite"/>
    </source>
</evidence>
<dbReference type="EMBL" id="JBITLV010000005">
    <property type="protein sequence ID" value="MFI7588567.1"/>
    <property type="molecule type" value="Genomic_DNA"/>
</dbReference>
<dbReference type="InterPro" id="IPR000352">
    <property type="entry name" value="Pep_chain_release_fac_I"/>
</dbReference>
<evidence type="ECO:0000256" key="1">
    <source>
        <dbReference type="ARBA" id="ARBA00010835"/>
    </source>
</evidence>
<dbReference type="EC" id="3.1.1.29" evidence="4"/>
<dbReference type="GO" id="GO:0004045">
    <property type="term" value="F:peptidyl-tRNA hydrolase activity"/>
    <property type="evidence" value="ECO:0007669"/>
    <property type="project" value="UniProtKB-EC"/>
</dbReference>
<keyword evidence="5" id="KW-1185">Reference proteome</keyword>
<feature type="compositionally biased region" description="Basic and acidic residues" evidence="2">
    <location>
        <begin position="118"/>
        <end position="140"/>
    </location>
</feature>
<dbReference type="NCBIfam" id="NF006718">
    <property type="entry name" value="PRK09256.1"/>
    <property type="match status" value="1"/>
</dbReference>
<feature type="domain" description="Prokaryotic-type class I peptide chain release factors" evidence="3">
    <location>
        <begin position="11"/>
        <end position="136"/>
    </location>
</feature>
<reference evidence="4 5" key="1">
    <citation type="submission" date="2024-10" db="EMBL/GenBank/DDBJ databases">
        <title>The Natural Products Discovery Center: Release of the First 8490 Sequenced Strains for Exploring Actinobacteria Biosynthetic Diversity.</title>
        <authorList>
            <person name="Kalkreuter E."/>
            <person name="Kautsar S.A."/>
            <person name="Yang D."/>
            <person name="Bader C.D."/>
            <person name="Teijaro C.N."/>
            <person name="Fluegel L."/>
            <person name="Davis C.M."/>
            <person name="Simpson J.R."/>
            <person name="Lauterbach L."/>
            <person name="Steele A.D."/>
            <person name="Gui C."/>
            <person name="Meng S."/>
            <person name="Li G."/>
            <person name="Viehrig K."/>
            <person name="Ye F."/>
            <person name="Su P."/>
            <person name="Kiefer A.F."/>
            <person name="Nichols A."/>
            <person name="Cepeda A.J."/>
            <person name="Yan W."/>
            <person name="Fan B."/>
            <person name="Jiang Y."/>
            <person name="Adhikari A."/>
            <person name="Zheng C.-J."/>
            <person name="Schuster L."/>
            <person name="Cowan T.M."/>
            <person name="Smanski M.J."/>
            <person name="Chevrette M.G."/>
            <person name="De Carvalho L.P.S."/>
            <person name="Shen B."/>
        </authorList>
    </citation>
    <scope>NUCLEOTIDE SEQUENCE [LARGE SCALE GENOMIC DNA]</scope>
    <source>
        <strain evidence="4 5">NPDC049639</strain>
    </source>
</reference>